<reference evidence="2" key="2">
    <citation type="submission" date="2022-01" db="EMBL/GenBank/DDBJ databases">
        <authorList>
            <person name="Yamashiro T."/>
            <person name="Shiraishi A."/>
            <person name="Satake H."/>
            <person name="Nakayama K."/>
        </authorList>
    </citation>
    <scope>NUCLEOTIDE SEQUENCE</scope>
</reference>
<evidence type="ECO:0000256" key="1">
    <source>
        <dbReference type="SAM" id="MobiDB-lite"/>
    </source>
</evidence>
<proteinExistence type="predicted"/>
<dbReference type="Proteomes" id="UP001151760">
    <property type="component" value="Unassembled WGS sequence"/>
</dbReference>
<reference evidence="2" key="1">
    <citation type="journal article" date="2022" name="Int. J. Mol. Sci.">
        <title>Draft Genome of Tanacetum Coccineum: Genomic Comparison of Closely Related Tanacetum-Family Plants.</title>
        <authorList>
            <person name="Yamashiro T."/>
            <person name="Shiraishi A."/>
            <person name="Nakayama K."/>
            <person name="Satake H."/>
        </authorList>
    </citation>
    <scope>NUCLEOTIDE SEQUENCE</scope>
</reference>
<sequence>MEQPQSSFAQQITPADQLVHPNNQVSIGRCNNKTSIPNIPCPKDCRIVGQILADHALSHALVATADKDIIYTVDMFCATLKLPIETPKQPFIPPVDFDYIRPFLKILRYQGSLERYPRFTTLIIADLIEKYESIPNRLKEDYYTIKDDTPMVNMYTTGEVTVCGMQIPNDFLTDAIKDTQANKDYVEMYEGVVVPMIQSEPVKSTQGTHRTPNPAVVQKKKKSKQVAGESSSPKPSMKIRIGQKKSTPTTPLSLSDD</sequence>
<accession>A0ABQ4WU23</accession>
<feature type="compositionally biased region" description="Polar residues" evidence="1">
    <location>
        <begin position="201"/>
        <end position="211"/>
    </location>
</feature>
<protein>
    <submittedName>
        <fullName evidence="2">Uncharacterized protein</fullName>
    </submittedName>
</protein>
<evidence type="ECO:0000313" key="3">
    <source>
        <dbReference type="Proteomes" id="UP001151760"/>
    </source>
</evidence>
<keyword evidence="3" id="KW-1185">Reference proteome</keyword>
<gene>
    <name evidence="2" type="ORF">Tco_0629753</name>
</gene>
<feature type="region of interest" description="Disordered" evidence="1">
    <location>
        <begin position="200"/>
        <end position="257"/>
    </location>
</feature>
<dbReference type="EMBL" id="BQNB010008932">
    <property type="protein sequence ID" value="GJS56391.1"/>
    <property type="molecule type" value="Genomic_DNA"/>
</dbReference>
<feature type="compositionally biased region" description="Polar residues" evidence="1">
    <location>
        <begin position="244"/>
        <end position="257"/>
    </location>
</feature>
<name>A0ABQ4WU23_9ASTR</name>
<organism evidence="2 3">
    <name type="scientific">Tanacetum coccineum</name>
    <dbReference type="NCBI Taxonomy" id="301880"/>
    <lineage>
        <taxon>Eukaryota</taxon>
        <taxon>Viridiplantae</taxon>
        <taxon>Streptophyta</taxon>
        <taxon>Embryophyta</taxon>
        <taxon>Tracheophyta</taxon>
        <taxon>Spermatophyta</taxon>
        <taxon>Magnoliopsida</taxon>
        <taxon>eudicotyledons</taxon>
        <taxon>Gunneridae</taxon>
        <taxon>Pentapetalae</taxon>
        <taxon>asterids</taxon>
        <taxon>campanulids</taxon>
        <taxon>Asterales</taxon>
        <taxon>Asteraceae</taxon>
        <taxon>Asteroideae</taxon>
        <taxon>Anthemideae</taxon>
        <taxon>Anthemidinae</taxon>
        <taxon>Tanacetum</taxon>
    </lineage>
</organism>
<evidence type="ECO:0000313" key="2">
    <source>
        <dbReference type="EMBL" id="GJS56391.1"/>
    </source>
</evidence>
<comment type="caution">
    <text evidence="2">The sequence shown here is derived from an EMBL/GenBank/DDBJ whole genome shotgun (WGS) entry which is preliminary data.</text>
</comment>